<evidence type="ECO:0000256" key="4">
    <source>
        <dbReference type="SAM" id="MobiDB-lite"/>
    </source>
</evidence>
<dbReference type="InterPro" id="IPR049730">
    <property type="entry name" value="SNF2/RAD54-like_C"/>
</dbReference>
<dbReference type="PANTHER" id="PTHR45626">
    <property type="entry name" value="TRANSCRIPTION TERMINATION FACTOR 2-RELATED"/>
    <property type="match status" value="1"/>
</dbReference>
<keyword evidence="8" id="KW-1185">Reference proteome</keyword>
<name>A0ABR4KSW5_9EURO</name>
<gene>
    <name evidence="7" type="ORF">BJY01DRAFT_243344</name>
</gene>
<evidence type="ECO:0000313" key="8">
    <source>
        <dbReference type="Proteomes" id="UP001610446"/>
    </source>
</evidence>
<dbReference type="InterPro" id="IPR050628">
    <property type="entry name" value="SNF2_RAD54_helicase_TF"/>
</dbReference>
<dbReference type="InterPro" id="IPR014001">
    <property type="entry name" value="Helicase_ATP-bd"/>
</dbReference>
<feature type="region of interest" description="Disordered" evidence="4">
    <location>
        <begin position="1"/>
        <end position="22"/>
    </location>
</feature>
<protein>
    <submittedName>
        <fullName evidence="7">SNF2 family N-terminal domain-containing protein</fullName>
    </submittedName>
</protein>
<dbReference type="CDD" id="cd18008">
    <property type="entry name" value="DEXDc_SHPRH-like"/>
    <property type="match status" value="1"/>
</dbReference>
<dbReference type="PROSITE" id="PS51194">
    <property type="entry name" value="HELICASE_CTER"/>
    <property type="match status" value="1"/>
</dbReference>
<evidence type="ECO:0000313" key="7">
    <source>
        <dbReference type="EMBL" id="KAL2855380.1"/>
    </source>
</evidence>
<reference evidence="7 8" key="1">
    <citation type="submission" date="2024-07" db="EMBL/GenBank/DDBJ databases">
        <title>Section-level genome sequencing and comparative genomics of Aspergillus sections Usti and Cavernicolus.</title>
        <authorList>
            <consortium name="Lawrence Berkeley National Laboratory"/>
            <person name="Nybo J.L."/>
            <person name="Vesth T.C."/>
            <person name="Theobald S."/>
            <person name="Frisvad J.C."/>
            <person name="Larsen T.O."/>
            <person name="Kjaerboelling I."/>
            <person name="Rothschild-Mancinelli K."/>
            <person name="Lyhne E.K."/>
            <person name="Kogle M.E."/>
            <person name="Barry K."/>
            <person name="Clum A."/>
            <person name="Na H."/>
            <person name="Ledsgaard L."/>
            <person name="Lin J."/>
            <person name="Lipzen A."/>
            <person name="Kuo A."/>
            <person name="Riley R."/>
            <person name="Mondo S."/>
            <person name="Labutti K."/>
            <person name="Haridas S."/>
            <person name="Pangalinan J."/>
            <person name="Salamov A.A."/>
            <person name="Simmons B.A."/>
            <person name="Magnuson J.K."/>
            <person name="Chen J."/>
            <person name="Drula E."/>
            <person name="Henrissat B."/>
            <person name="Wiebenga A."/>
            <person name="Lubbers R.J."/>
            <person name="Gomes A.C."/>
            <person name="Makela M.R."/>
            <person name="Stajich J."/>
            <person name="Grigoriev I.V."/>
            <person name="Mortensen U.H."/>
            <person name="De Vries R.P."/>
            <person name="Baker S.E."/>
            <person name="Andersen M.R."/>
        </authorList>
    </citation>
    <scope>NUCLEOTIDE SEQUENCE [LARGE SCALE GENOMIC DNA]</scope>
    <source>
        <strain evidence="7 8">CBS 123904</strain>
    </source>
</reference>
<dbReference type="SUPFAM" id="SSF52540">
    <property type="entry name" value="P-loop containing nucleoside triphosphate hydrolases"/>
    <property type="match status" value="2"/>
</dbReference>
<dbReference type="PANTHER" id="PTHR45626:SF22">
    <property type="entry name" value="DNA REPAIR PROTEIN RAD5"/>
    <property type="match status" value="1"/>
</dbReference>
<dbReference type="InterPro" id="IPR038718">
    <property type="entry name" value="SNF2-like_sf"/>
</dbReference>
<evidence type="ECO:0000259" key="5">
    <source>
        <dbReference type="PROSITE" id="PS51192"/>
    </source>
</evidence>
<proteinExistence type="predicted"/>
<evidence type="ECO:0000256" key="2">
    <source>
        <dbReference type="ARBA" id="ARBA00022801"/>
    </source>
</evidence>
<accession>A0ABR4KSW5</accession>
<organism evidence="7 8">
    <name type="scientific">Aspergillus pseudoustus</name>
    <dbReference type="NCBI Taxonomy" id="1810923"/>
    <lineage>
        <taxon>Eukaryota</taxon>
        <taxon>Fungi</taxon>
        <taxon>Dikarya</taxon>
        <taxon>Ascomycota</taxon>
        <taxon>Pezizomycotina</taxon>
        <taxon>Eurotiomycetes</taxon>
        <taxon>Eurotiomycetidae</taxon>
        <taxon>Eurotiales</taxon>
        <taxon>Aspergillaceae</taxon>
        <taxon>Aspergillus</taxon>
        <taxon>Aspergillus subgen. Nidulantes</taxon>
    </lineage>
</organism>
<evidence type="ECO:0000256" key="3">
    <source>
        <dbReference type="ARBA" id="ARBA00022840"/>
    </source>
</evidence>
<feature type="domain" description="Helicase ATP-binding" evidence="5">
    <location>
        <begin position="369"/>
        <end position="569"/>
    </location>
</feature>
<dbReference type="Pfam" id="PF00176">
    <property type="entry name" value="SNF2-rel_dom"/>
    <property type="match status" value="1"/>
</dbReference>
<feature type="domain" description="Helicase C-terminal" evidence="6">
    <location>
        <begin position="792"/>
        <end position="963"/>
    </location>
</feature>
<dbReference type="InterPro" id="IPR027417">
    <property type="entry name" value="P-loop_NTPase"/>
</dbReference>
<dbReference type="PROSITE" id="PS51192">
    <property type="entry name" value="HELICASE_ATP_BIND_1"/>
    <property type="match status" value="1"/>
</dbReference>
<evidence type="ECO:0000256" key="1">
    <source>
        <dbReference type="ARBA" id="ARBA00022741"/>
    </source>
</evidence>
<dbReference type="Pfam" id="PF00271">
    <property type="entry name" value="Helicase_C"/>
    <property type="match status" value="1"/>
</dbReference>
<keyword evidence="2" id="KW-0378">Hydrolase</keyword>
<evidence type="ECO:0000259" key="6">
    <source>
        <dbReference type="PROSITE" id="PS51194"/>
    </source>
</evidence>
<keyword evidence="3" id="KW-0067">ATP-binding</keyword>
<dbReference type="SMART" id="SM00487">
    <property type="entry name" value="DEXDc"/>
    <property type="match status" value="1"/>
</dbReference>
<comment type="caution">
    <text evidence="7">The sequence shown here is derived from an EMBL/GenBank/DDBJ whole genome shotgun (WGS) entry which is preliminary data.</text>
</comment>
<dbReference type="SMART" id="SM00490">
    <property type="entry name" value="HELICc"/>
    <property type="match status" value="1"/>
</dbReference>
<dbReference type="Gene3D" id="3.40.50.300">
    <property type="entry name" value="P-loop containing nucleotide triphosphate hydrolases"/>
    <property type="match status" value="1"/>
</dbReference>
<dbReference type="EMBL" id="JBFXLU010000011">
    <property type="protein sequence ID" value="KAL2855380.1"/>
    <property type="molecule type" value="Genomic_DNA"/>
</dbReference>
<feature type="compositionally biased region" description="Polar residues" evidence="4">
    <location>
        <begin position="123"/>
        <end position="132"/>
    </location>
</feature>
<sequence>MFSHFTPPYQSSLQDEPSRKRPKLFHPVIESAVVPNDPNGRLHLQIQSPDRPIDSKFLSARSTTVSPWSLSTSVANSAQVSSSASSVGQGTPVFSDCGTERSDCTSACFEEPGLRSDDFKASHSPQDTTKPNESVLDLPFLPSGPSVPHDISTLRVAYDPSNGFLSDSTTGRHIGLVANPETLQFLSILSQEEGIELQIQLHREKHTKKVYGKKGKCGDPITTTLNVVVYGPFDLFEDIGDFTQDNGYYLQEPRHCDRNVPYRNPHCLSGEDDEVPFTFDLGKQEEDIVAAKIPDLLVGLETCEVFPEDHDPPGLTTPLYSHQKQALTFMKRRENGWSLQYLGYDVWSADVLSGGEQIYTNNITGDQVHDQPPAFRGGILADDMGLGKTLTTIALIASGYSGPLGTEGTQTKENTFLLVPQGRVCIPEAIGCGKNFEYTAATLLVVPSSVLQQWEIQLKQHLEENGPIRWTLHHRLSKIKTREQIKSYAIVVTTFPTLVSEYQKLESPLFTTFWRRIVLDEAHSIRNRHTATAKAVFSLEGHSRWAVTGTPIQNRVSDFASLLQFLRVHPYCDRKVFAEDIVNVWRFEDENLALDRLKRLFKYISIRRSKTILDLPRRSDLVRYLSFDNDELGAYEALENPIATMLDEELQSNDQHPNQYMKALAKINLLRRFCNLGLSLPECEISDICASSPARSERVYVRDLIDDLSSSSQAICSNCSGEISAMETDMAGAIAYWTQGSSLICCACYVLSMRGIASSFRVNMCIDHTPCSPIPVPPPGGLSYKTPISLQQMPTKVRSLQEELLRHRNEKSVVFSSWTTTFDLIQTMLNASQITYVRIDGKVSQRDRALALSSFQSDPSIQVMLLSIFCGAEGLNITTASRVYLMEPQWNPNIESQAFARVHRLGQTRDVTTTTFIMKDSIESHVINVQDRKKHLGDLLLSQNNGGAEVTRARLQHLRSLLN</sequence>
<dbReference type="Proteomes" id="UP001610446">
    <property type="component" value="Unassembled WGS sequence"/>
</dbReference>
<feature type="region of interest" description="Disordered" evidence="4">
    <location>
        <begin position="115"/>
        <end position="141"/>
    </location>
</feature>
<dbReference type="InterPro" id="IPR000330">
    <property type="entry name" value="SNF2_N"/>
</dbReference>
<dbReference type="CDD" id="cd18793">
    <property type="entry name" value="SF2_C_SNF"/>
    <property type="match status" value="1"/>
</dbReference>
<dbReference type="InterPro" id="IPR001650">
    <property type="entry name" value="Helicase_C-like"/>
</dbReference>
<keyword evidence="1" id="KW-0547">Nucleotide-binding</keyword>
<dbReference type="Gene3D" id="3.40.50.10810">
    <property type="entry name" value="Tandem AAA-ATPase domain"/>
    <property type="match status" value="1"/>
</dbReference>